<organism evidence="1 2">
    <name type="scientific">Rubroshorea leprosula</name>
    <dbReference type="NCBI Taxonomy" id="152421"/>
    <lineage>
        <taxon>Eukaryota</taxon>
        <taxon>Viridiplantae</taxon>
        <taxon>Streptophyta</taxon>
        <taxon>Embryophyta</taxon>
        <taxon>Tracheophyta</taxon>
        <taxon>Spermatophyta</taxon>
        <taxon>Magnoliopsida</taxon>
        <taxon>eudicotyledons</taxon>
        <taxon>Gunneridae</taxon>
        <taxon>Pentapetalae</taxon>
        <taxon>rosids</taxon>
        <taxon>malvids</taxon>
        <taxon>Malvales</taxon>
        <taxon>Dipterocarpaceae</taxon>
        <taxon>Rubroshorea</taxon>
    </lineage>
</organism>
<keyword evidence="2" id="KW-1185">Reference proteome</keyword>
<gene>
    <name evidence="1" type="ORF">SLEP1_g16078</name>
</gene>
<dbReference type="EMBL" id="BPVZ01000021">
    <property type="protein sequence ID" value="GKV03835.1"/>
    <property type="molecule type" value="Genomic_DNA"/>
</dbReference>
<accession>A0AAV5ITP7</accession>
<protein>
    <submittedName>
        <fullName evidence="1">Uncharacterized protein</fullName>
    </submittedName>
</protein>
<name>A0AAV5ITP7_9ROSI</name>
<reference evidence="1 2" key="1">
    <citation type="journal article" date="2021" name="Commun. Biol.">
        <title>The genome of Shorea leprosula (Dipterocarpaceae) highlights the ecological relevance of drought in aseasonal tropical rainforests.</title>
        <authorList>
            <person name="Ng K.K.S."/>
            <person name="Kobayashi M.J."/>
            <person name="Fawcett J.A."/>
            <person name="Hatakeyama M."/>
            <person name="Paape T."/>
            <person name="Ng C.H."/>
            <person name="Ang C.C."/>
            <person name="Tnah L.H."/>
            <person name="Lee C.T."/>
            <person name="Nishiyama T."/>
            <person name="Sese J."/>
            <person name="O'Brien M.J."/>
            <person name="Copetti D."/>
            <person name="Mohd Noor M.I."/>
            <person name="Ong R.C."/>
            <person name="Putra M."/>
            <person name="Sireger I.Z."/>
            <person name="Indrioko S."/>
            <person name="Kosugi Y."/>
            <person name="Izuno A."/>
            <person name="Isagi Y."/>
            <person name="Lee S.L."/>
            <person name="Shimizu K.K."/>
        </authorList>
    </citation>
    <scope>NUCLEOTIDE SEQUENCE [LARGE SCALE GENOMIC DNA]</scope>
    <source>
        <strain evidence="1">214</strain>
    </source>
</reference>
<evidence type="ECO:0000313" key="1">
    <source>
        <dbReference type="EMBL" id="GKV03835.1"/>
    </source>
</evidence>
<dbReference type="InterPro" id="IPR004242">
    <property type="entry name" value="Transposase_21"/>
</dbReference>
<dbReference type="Proteomes" id="UP001054252">
    <property type="component" value="Unassembled WGS sequence"/>
</dbReference>
<evidence type="ECO:0000313" key="2">
    <source>
        <dbReference type="Proteomes" id="UP001054252"/>
    </source>
</evidence>
<comment type="caution">
    <text evidence="1">The sequence shown here is derived from an EMBL/GenBank/DDBJ whole genome shotgun (WGS) entry which is preliminary data.</text>
</comment>
<dbReference type="Pfam" id="PF02992">
    <property type="entry name" value="Transposase_21"/>
    <property type="match status" value="1"/>
</dbReference>
<dbReference type="AlphaFoldDB" id="A0AAV5ITP7"/>
<dbReference type="PANTHER" id="PTHR10775">
    <property type="entry name" value="OS08G0208400 PROTEIN"/>
    <property type="match status" value="1"/>
</dbReference>
<proteinExistence type="predicted"/>
<dbReference type="PANTHER" id="PTHR10775:SF183">
    <property type="entry name" value="TRANSPOSON, EN_SPM-LIKE, TRANSPOSASE-ASSOCIATED DOMAIN PROTEIN-RELATED"/>
    <property type="match status" value="1"/>
</dbReference>
<sequence length="209" mass="23777">MVSDCGVISSEPCAFVGLVSRVHGVCHVPGFGFWGVTYDEQSKNLTACPICGESRYEPRNMSAIRQKDVPRKSLWYLLITPRLQRLYMSRKTAEHMTWHLKCREDADEFIHPAASEAWKHFDETHPTFADEPRNVRLGLCTDGFNPFGCSATPYSCWPVFLIVYNLPSELCMKSEHIFLAMIIAGPKSPGKNIDTTEFYHESCIAMDYK</sequence>